<organism evidence="1">
    <name type="scientific">Siphoviridae sp. ctM4S20</name>
    <dbReference type="NCBI Taxonomy" id="2825458"/>
    <lineage>
        <taxon>Viruses</taxon>
        <taxon>Duplodnaviria</taxon>
        <taxon>Heunggongvirae</taxon>
        <taxon>Uroviricota</taxon>
        <taxon>Caudoviricetes</taxon>
    </lineage>
</organism>
<name>A0A8S5P936_9CAUD</name>
<evidence type="ECO:0000313" key="1">
    <source>
        <dbReference type="EMBL" id="DAE02955.1"/>
    </source>
</evidence>
<protein>
    <submittedName>
        <fullName evidence="1">Uncharacterized protein</fullName>
    </submittedName>
</protein>
<accession>A0A8S5P936</accession>
<proteinExistence type="predicted"/>
<sequence length="41" mass="5127">MFFKKTKRIKELEALLKIYERRDIEHTNVLRVLLNGRKRRN</sequence>
<dbReference type="EMBL" id="BK015356">
    <property type="protein sequence ID" value="DAE02955.1"/>
    <property type="molecule type" value="Genomic_DNA"/>
</dbReference>
<reference evidence="1" key="1">
    <citation type="journal article" date="2021" name="Proc. Natl. Acad. Sci. U.S.A.">
        <title>A Catalog of Tens of Thousands of Viruses from Human Metagenomes Reveals Hidden Associations with Chronic Diseases.</title>
        <authorList>
            <person name="Tisza M.J."/>
            <person name="Buck C.B."/>
        </authorList>
    </citation>
    <scope>NUCLEOTIDE SEQUENCE</scope>
    <source>
        <strain evidence="1">CtM4S20</strain>
    </source>
</reference>